<sequence>MSKSKGNVLDPLDMIDGITLDKLLEKRTGNMMQPQMAERIAKRTKKRVPRRY</sequence>
<organism evidence="2 3">
    <name type="scientific">Proteus mirabilis</name>
    <dbReference type="NCBI Taxonomy" id="584"/>
    <lineage>
        <taxon>Bacteria</taxon>
        <taxon>Pseudomonadati</taxon>
        <taxon>Pseudomonadota</taxon>
        <taxon>Gammaproteobacteria</taxon>
        <taxon>Enterobacterales</taxon>
        <taxon>Morganellaceae</taxon>
        <taxon>Proteus</taxon>
    </lineage>
</organism>
<name>A0A2X2BMW7_PROMI</name>
<dbReference type="GO" id="GO:0004832">
    <property type="term" value="F:valine-tRNA ligase activity"/>
    <property type="evidence" value="ECO:0007669"/>
    <property type="project" value="UniProtKB-EC"/>
</dbReference>
<dbReference type="AlphaFoldDB" id="A0A2X2BMW7"/>
<feature type="compositionally biased region" description="Basic residues" evidence="1">
    <location>
        <begin position="42"/>
        <end position="52"/>
    </location>
</feature>
<dbReference type="EC" id="6.1.1.9" evidence="2"/>
<dbReference type="Proteomes" id="UP000251485">
    <property type="component" value="Unassembled WGS sequence"/>
</dbReference>
<feature type="region of interest" description="Disordered" evidence="1">
    <location>
        <begin position="29"/>
        <end position="52"/>
    </location>
</feature>
<reference evidence="2 3" key="1">
    <citation type="submission" date="2018-06" db="EMBL/GenBank/DDBJ databases">
        <authorList>
            <consortium name="Pathogen Informatics"/>
            <person name="Doyle S."/>
        </authorList>
    </citation>
    <scope>NUCLEOTIDE SEQUENCE [LARGE SCALE GENOMIC DNA]</scope>
    <source>
        <strain evidence="2 3">NCTC10975</strain>
    </source>
</reference>
<evidence type="ECO:0000256" key="1">
    <source>
        <dbReference type="SAM" id="MobiDB-lite"/>
    </source>
</evidence>
<accession>A0A2X2BMW7</accession>
<evidence type="ECO:0000313" key="2">
    <source>
        <dbReference type="EMBL" id="SPY96544.1"/>
    </source>
</evidence>
<evidence type="ECO:0000313" key="3">
    <source>
        <dbReference type="Proteomes" id="UP000251485"/>
    </source>
</evidence>
<dbReference type="SUPFAM" id="SSF52374">
    <property type="entry name" value="Nucleotidylyl transferase"/>
    <property type="match status" value="1"/>
</dbReference>
<dbReference type="EMBL" id="UAUE01000016">
    <property type="protein sequence ID" value="SPY96544.1"/>
    <property type="molecule type" value="Genomic_DNA"/>
</dbReference>
<keyword evidence="2" id="KW-0030">Aminoacyl-tRNA synthetase</keyword>
<gene>
    <name evidence="2" type="primary">valS_5</name>
    <name evidence="2" type="ORF">NCTC10975_02263</name>
</gene>
<protein>
    <submittedName>
        <fullName evidence="2">Valyl-tRNA synthetase</fullName>
        <ecNumber evidence="2">6.1.1.9</ecNumber>
    </submittedName>
</protein>
<keyword evidence="2" id="KW-0436">Ligase</keyword>
<proteinExistence type="predicted"/>